<accession>A0A150JZK0</accession>
<proteinExistence type="predicted"/>
<evidence type="ECO:0000313" key="2">
    <source>
        <dbReference type="Proteomes" id="UP000075288"/>
    </source>
</evidence>
<protein>
    <submittedName>
        <fullName evidence="1">Uncharacterized protein</fullName>
    </submittedName>
</protein>
<evidence type="ECO:0000313" key="1">
    <source>
        <dbReference type="EMBL" id="KYC62733.1"/>
    </source>
</evidence>
<organism evidence="1 2">
    <name type="scientific">Heyndrickxia coagulans</name>
    <name type="common">Weizmannia coagulans</name>
    <dbReference type="NCBI Taxonomy" id="1398"/>
    <lineage>
        <taxon>Bacteria</taxon>
        <taxon>Bacillati</taxon>
        <taxon>Bacillota</taxon>
        <taxon>Bacilli</taxon>
        <taxon>Bacillales</taxon>
        <taxon>Bacillaceae</taxon>
        <taxon>Heyndrickxia</taxon>
    </lineage>
</organism>
<dbReference type="EMBL" id="LQYG01000045">
    <property type="protein sequence ID" value="KYC62733.1"/>
    <property type="molecule type" value="Genomic_DNA"/>
</dbReference>
<dbReference type="PATRIC" id="fig|1398.26.peg.3025"/>
<gene>
    <name evidence="1" type="ORF">B4098_0903</name>
</gene>
<sequence>MVNAVRMRLRERSRGASAEGCTYSFIGGMQSANRGYECICRCSSFMTAAGIPAHDRRYA</sequence>
<dbReference type="Proteomes" id="UP000075288">
    <property type="component" value="Unassembled WGS sequence"/>
</dbReference>
<reference evidence="1 2" key="1">
    <citation type="submission" date="2016-01" db="EMBL/GenBank/DDBJ databases">
        <title>Genome Sequences of Twelve Sporeforming Bacillus Species Isolated from Foods.</title>
        <authorList>
            <person name="Berendsen E.M."/>
            <person name="Wells-Bennik M.H."/>
            <person name="Krawcyk A.O."/>
            <person name="De Jong A."/>
            <person name="Holsappel S."/>
            <person name="Eijlander R.T."/>
            <person name="Kuipers O.P."/>
        </authorList>
    </citation>
    <scope>NUCLEOTIDE SEQUENCE [LARGE SCALE GENOMIC DNA]</scope>
    <source>
        <strain evidence="1 2">B4098</strain>
    </source>
</reference>
<comment type="caution">
    <text evidence="1">The sequence shown here is derived from an EMBL/GenBank/DDBJ whole genome shotgun (WGS) entry which is preliminary data.</text>
</comment>
<dbReference type="AlphaFoldDB" id="A0A150JZK0"/>
<name>A0A150JZK0_HEYCO</name>